<name>A0A3L6PZ46_PANMI</name>
<accession>A0A3L6PZ46</accession>
<evidence type="ECO:0000259" key="1">
    <source>
        <dbReference type="Pfam" id="PF03478"/>
    </source>
</evidence>
<dbReference type="PANTHER" id="PTHR45560:SF4">
    <property type="entry name" value="OS04G0164500 PROTEIN"/>
    <property type="match status" value="1"/>
</dbReference>
<feature type="domain" description="KIB1-4 beta-propeller" evidence="1">
    <location>
        <begin position="1"/>
        <end position="168"/>
    </location>
</feature>
<dbReference type="Pfam" id="PF03478">
    <property type="entry name" value="Beta-prop_KIB1-4"/>
    <property type="match status" value="1"/>
</dbReference>
<dbReference type="EMBL" id="PQIB02000015">
    <property type="protein sequence ID" value="RLM66574.1"/>
    <property type="molecule type" value="Genomic_DNA"/>
</dbReference>
<organism evidence="2 3">
    <name type="scientific">Panicum miliaceum</name>
    <name type="common">Proso millet</name>
    <name type="synonym">Broomcorn millet</name>
    <dbReference type="NCBI Taxonomy" id="4540"/>
    <lineage>
        <taxon>Eukaryota</taxon>
        <taxon>Viridiplantae</taxon>
        <taxon>Streptophyta</taxon>
        <taxon>Embryophyta</taxon>
        <taxon>Tracheophyta</taxon>
        <taxon>Spermatophyta</taxon>
        <taxon>Magnoliopsida</taxon>
        <taxon>Liliopsida</taxon>
        <taxon>Poales</taxon>
        <taxon>Poaceae</taxon>
        <taxon>PACMAD clade</taxon>
        <taxon>Panicoideae</taxon>
        <taxon>Panicodae</taxon>
        <taxon>Paniceae</taxon>
        <taxon>Panicinae</taxon>
        <taxon>Panicum</taxon>
        <taxon>Panicum sect. Panicum</taxon>
    </lineage>
</organism>
<keyword evidence="3" id="KW-1185">Reference proteome</keyword>
<dbReference type="STRING" id="4540.A0A3L6PZ46"/>
<evidence type="ECO:0000313" key="3">
    <source>
        <dbReference type="Proteomes" id="UP000275267"/>
    </source>
</evidence>
<dbReference type="PANTHER" id="PTHR45560">
    <property type="entry name" value="OS04G0163150 PROTEIN-RELATED"/>
    <property type="match status" value="1"/>
</dbReference>
<reference evidence="3" key="1">
    <citation type="journal article" date="2019" name="Nat. Commun.">
        <title>The genome of broomcorn millet.</title>
        <authorList>
            <person name="Zou C."/>
            <person name="Miki D."/>
            <person name="Li D."/>
            <person name="Tang Q."/>
            <person name="Xiao L."/>
            <person name="Rajput S."/>
            <person name="Deng P."/>
            <person name="Jia W."/>
            <person name="Huang R."/>
            <person name="Zhang M."/>
            <person name="Sun Y."/>
            <person name="Hu J."/>
            <person name="Fu X."/>
            <person name="Schnable P.S."/>
            <person name="Li F."/>
            <person name="Zhang H."/>
            <person name="Feng B."/>
            <person name="Zhu X."/>
            <person name="Liu R."/>
            <person name="Schnable J.C."/>
            <person name="Zhu J.-K."/>
            <person name="Zhang H."/>
        </authorList>
    </citation>
    <scope>NUCLEOTIDE SEQUENCE [LARGE SCALE GENOMIC DNA]</scope>
</reference>
<dbReference type="Proteomes" id="UP000275267">
    <property type="component" value="Unassembled WGS sequence"/>
</dbReference>
<dbReference type="InterPro" id="IPR005174">
    <property type="entry name" value="KIB1-4_b-propeller"/>
</dbReference>
<comment type="caution">
    <text evidence="2">The sequence shown here is derived from an EMBL/GenBank/DDBJ whole genome shotgun (WGS) entry which is preliminary data.</text>
</comment>
<protein>
    <recommendedName>
        <fullName evidence="1">KIB1-4 beta-propeller domain-containing protein</fullName>
    </recommendedName>
</protein>
<dbReference type="OrthoDB" id="694239at2759"/>
<dbReference type="AlphaFoldDB" id="A0A3L6PZ46"/>
<evidence type="ECO:0000313" key="2">
    <source>
        <dbReference type="EMBL" id="RLM66574.1"/>
    </source>
</evidence>
<gene>
    <name evidence="2" type="ORF">C2845_PM16G01440</name>
</gene>
<sequence>MANPATGEHADLPAITTIPFLNSLGGRRFCLDVAPFLQIRFGGPPPPEDKDWGLNPPRTSTLTAAQMRQKFYRKVIFSAHIGAPAFAAAEDPVPVWRMAYSPEGIKDAIHHIGRFYSVTYTGRVEAWQCNDKTGEFTSQMEKKHLRCKYLAASTDGRLMAVLKHTEEVVEEQRSSAPGANYQGSYYDKRDDTELRVTSVYCLKRGKVIKRIAEQGEHPYWPPPAWFTPSFL</sequence>
<proteinExistence type="predicted"/>